<keyword evidence="3" id="KW-1185">Reference proteome</keyword>
<evidence type="ECO:0000313" key="3">
    <source>
        <dbReference type="Proteomes" id="UP000800096"/>
    </source>
</evidence>
<dbReference type="Proteomes" id="UP000800096">
    <property type="component" value="Unassembled WGS sequence"/>
</dbReference>
<protein>
    <submittedName>
        <fullName evidence="2">Uncharacterized protein</fullName>
    </submittedName>
</protein>
<organism evidence="2 3">
    <name type="scientific">Ampelomyces quisqualis</name>
    <name type="common">Powdery mildew agent</name>
    <dbReference type="NCBI Taxonomy" id="50730"/>
    <lineage>
        <taxon>Eukaryota</taxon>
        <taxon>Fungi</taxon>
        <taxon>Dikarya</taxon>
        <taxon>Ascomycota</taxon>
        <taxon>Pezizomycotina</taxon>
        <taxon>Dothideomycetes</taxon>
        <taxon>Pleosporomycetidae</taxon>
        <taxon>Pleosporales</taxon>
        <taxon>Pleosporineae</taxon>
        <taxon>Phaeosphaeriaceae</taxon>
        <taxon>Ampelomyces</taxon>
    </lineage>
</organism>
<evidence type="ECO:0000313" key="2">
    <source>
        <dbReference type="EMBL" id="KAF1918663.1"/>
    </source>
</evidence>
<dbReference type="AlphaFoldDB" id="A0A6A5QT75"/>
<keyword evidence="1" id="KW-1133">Transmembrane helix</keyword>
<feature type="transmembrane region" description="Helical" evidence="1">
    <location>
        <begin position="36"/>
        <end position="55"/>
    </location>
</feature>
<sequence length="121" mass="13842">MDPIRLVHRVDFLNQGRHRNFDFASRLRSPSRFEEYFVLTGRIVLLSFVFSAILWELTLYRHVWSRCDVHNADAAQAIRGGASQDGGFRRGFCMARQSRKLGVEVPSMPAFLVGEVGFLLP</sequence>
<name>A0A6A5QT75_AMPQU</name>
<evidence type="ECO:0000256" key="1">
    <source>
        <dbReference type="SAM" id="Phobius"/>
    </source>
</evidence>
<keyword evidence="1" id="KW-0472">Membrane</keyword>
<reference evidence="2" key="1">
    <citation type="journal article" date="2020" name="Stud. Mycol.">
        <title>101 Dothideomycetes genomes: a test case for predicting lifestyles and emergence of pathogens.</title>
        <authorList>
            <person name="Haridas S."/>
            <person name="Albert R."/>
            <person name="Binder M."/>
            <person name="Bloem J."/>
            <person name="Labutti K."/>
            <person name="Salamov A."/>
            <person name="Andreopoulos B."/>
            <person name="Baker S."/>
            <person name="Barry K."/>
            <person name="Bills G."/>
            <person name="Bluhm B."/>
            <person name="Cannon C."/>
            <person name="Castanera R."/>
            <person name="Culley D."/>
            <person name="Daum C."/>
            <person name="Ezra D."/>
            <person name="Gonzalez J."/>
            <person name="Henrissat B."/>
            <person name="Kuo A."/>
            <person name="Liang C."/>
            <person name="Lipzen A."/>
            <person name="Lutzoni F."/>
            <person name="Magnuson J."/>
            <person name="Mondo S."/>
            <person name="Nolan M."/>
            <person name="Ohm R."/>
            <person name="Pangilinan J."/>
            <person name="Park H.-J."/>
            <person name="Ramirez L."/>
            <person name="Alfaro M."/>
            <person name="Sun H."/>
            <person name="Tritt A."/>
            <person name="Yoshinaga Y."/>
            <person name="Zwiers L.-H."/>
            <person name="Turgeon B."/>
            <person name="Goodwin S."/>
            <person name="Spatafora J."/>
            <person name="Crous P."/>
            <person name="Grigoriev I."/>
        </authorList>
    </citation>
    <scope>NUCLEOTIDE SEQUENCE</scope>
    <source>
        <strain evidence="2">HMLAC05119</strain>
    </source>
</reference>
<accession>A0A6A5QT75</accession>
<keyword evidence="1" id="KW-0812">Transmembrane</keyword>
<dbReference type="EMBL" id="ML979133">
    <property type="protein sequence ID" value="KAF1918663.1"/>
    <property type="molecule type" value="Genomic_DNA"/>
</dbReference>
<gene>
    <name evidence="2" type="ORF">BDU57DRAFT_117560</name>
</gene>
<proteinExistence type="predicted"/>